<keyword evidence="1" id="KW-1133">Transmembrane helix</keyword>
<name>A0ABT5FBA8_9GAMM</name>
<evidence type="ECO:0000259" key="2">
    <source>
        <dbReference type="Pfam" id="PF09822"/>
    </source>
</evidence>
<keyword evidence="1" id="KW-0472">Membrane</keyword>
<dbReference type="RefSeq" id="WP_272179630.1">
    <property type="nucleotide sequence ID" value="NZ_JAQOMS010000002.1"/>
</dbReference>
<protein>
    <submittedName>
        <fullName evidence="3">Gldg family protein</fullName>
    </submittedName>
</protein>
<feature type="domain" description="ABC-type uncharacterised transport system" evidence="2">
    <location>
        <begin position="236"/>
        <end position="494"/>
    </location>
</feature>
<gene>
    <name evidence="3" type="ORF">PN838_02150</name>
</gene>
<feature type="transmembrane region" description="Helical" evidence="1">
    <location>
        <begin position="14"/>
        <end position="35"/>
    </location>
</feature>
<reference evidence="3 4" key="1">
    <citation type="submission" date="2023-01" db="EMBL/GenBank/DDBJ databases">
        <title>Psychrosphaera sp. nov., isolated from marine algae.</title>
        <authorList>
            <person name="Bayburt H."/>
            <person name="Choi B.J."/>
            <person name="Kim J.M."/>
            <person name="Choi D.G."/>
            <person name="Jeon C.O."/>
        </authorList>
    </citation>
    <scope>NUCLEOTIDE SEQUENCE [LARGE SCALE GENOMIC DNA]</scope>
    <source>
        <strain evidence="3 4">G1-22</strain>
    </source>
</reference>
<evidence type="ECO:0000313" key="4">
    <source>
        <dbReference type="Proteomes" id="UP001528411"/>
    </source>
</evidence>
<feature type="transmembrane region" description="Helical" evidence="1">
    <location>
        <begin position="87"/>
        <end position="111"/>
    </location>
</feature>
<dbReference type="EMBL" id="JAQOMS010000002">
    <property type="protein sequence ID" value="MDC2887855.1"/>
    <property type="molecule type" value="Genomic_DNA"/>
</dbReference>
<evidence type="ECO:0000313" key="3">
    <source>
        <dbReference type="EMBL" id="MDC2887855.1"/>
    </source>
</evidence>
<sequence length="557" mass="62557">MNNMEVLKSKFKSISPILMAMSLVMVALGLSLFYINAQSTFWSWTLASFLIFIGCLSTVVLFWFLFTKNEQTVENSYKTQDSLYGRWRTPILIVLLIIASVGFLGISHYIAGKFPTPWDVTAGKQHTMTSNTIKLVSSLNKNVELTALHVGTPPKYLQDLFNNYERLSNGFITTQIIDPIENISFAATFGNVVNSDEQKVIVQSDNVRQDVDFTKDLLTEEQLTNAIARVTREPAKVYFLQGHGEYSTSNQGNIGLSTFKQLLDDNNIQSYPLMLGIKPEIPTDCDVLIIAGPKTYLTTQEQTLITNYLRDGGDALFLIEHSLVTTPDQPLTDEQQQLNPSLNEIINQWGLNVESDVVVDLTNHIGNDVGSPATKNYQNHKAITADLDYTFYVRPRSIKIVDGRRPTIKLAVIAATASKDQSWAETNRYLEVQYDAGVDTLGPVPMSYVVLEEHKGRHAGDGVTLKAKSDTRLIVFTDADFLTNVYINQYSNSKMGLNIVNWLADLDYQTLMSSNQIKVERLDLTSQQKRVVVVILFFLPFLIALFGLVVWMKTKVN</sequence>
<dbReference type="InterPro" id="IPR019196">
    <property type="entry name" value="ABC_transp_unknown"/>
</dbReference>
<feature type="transmembrane region" description="Helical" evidence="1">
    <location>
        <begin position="41"/>
        <end position="66"/>
    </location>
</feature>
<organism evidence="3 4">
    <name type="scientific">Psychrosphaera algicola</name>
    <dbReference type="NCBI Taxonomy" id="3023714"/>
    <lineage>
        <taxon>Bacteria</taxon>
        <taxon>Pseudomonadati</taxon>
        <taxon>Pseudomonadota</taxon>
        <taxon>Gammaproteobacteria</taxon>
        <taxon>Alteromonadales</taxon>
        <taxon>Pseudoalteromonadaceae</taxon>
        <taxon>Psychrosphaera</taxon>
    </lineage>
</organism>
<feature type="transmembrane region" description="Helical" evidence="1">
    <location>
        <begin position="531"/>
        <end position="551"/>
    </location>
</feature>
<keyword evidence="1" id="KW-0812">Transmembrane</keyword>
<accession>A0ABT5FBA8</accession>
<dbReference type="Proteomes" id="UP001528411">
    <property type="component" value="Unassembled WGS sequence"/>
</dbReference>
<comment type="caution">
    <text evidence="3">The sequence shown here is derived from an EMBL/GenBank/DDBJ whole genome shotgun (WGS) entry which is preliminary data.</text>
</comment>
<proteinExistence type="predicted"/>
<evidence type="ECO:0000256" key="1">
    <source>
        <dbReference type="SAM" id="Phobius"/>
    </source>
</evidence>
<keyword evidence="4" id="KW-1185">Reference proteome</keyword>
<dbReference type="Pfam" id="PF09822">
    <property type="entry name" value="ABC_transp_aux"/>
    <property type="match status" value="1"/>
</dbReference>